<evidence type="ECO:0000256" key="1">
    <source>
        <dbReference type="SAM" id="Phobius"/>
    </source>
</evidence>
<accession>A0A9X3N078</accession>
<dbReference type="InterPro" id="IPR025164">
    <property type="entry name" value="Toastrack_DUF4097"/>
</dbReference>
<evidence type="ECO:0000259" key="2">
    <source>
        <dbReference type="Pfam" id="PF13349"/>
    </source>
</evidence>
<name>A0A9X3N078_9ACTN</name>
<dbReference type="Pfam" id="PF13349">
    <property type="entry name" value="DUF4097"/>
    <property type="match status" value="1"/>
</dbReference>
<feature type="transmembrane region" description="Helical" evidence="1">
    <location>
        <begin position="24"/>
        <end position="49"/>
    </location>
</feature>
<proteinExistence type="predicted"/>
<protein>
    <submittedName>
        <fullName evidence="3">DUF4097 domain-containing protein</fullName>
    </submittedName>
</protein>
<feature type="domain" description="DUF4097" evidence="2">
    <location>
        <begin position="139"/>
        <end position="228"/>
    </location>
</feature>
<keyword evidence="1" id="KW-1133">Transmembrane helix</keyword>
<dbReference type="EMBL" id="JAPDOD010000039">
    <property type="protein sequence ID" value="MDA0164906.1"/>
    <property type="molecule type" value="Genomic_DNA"/>
</dbReference>
<dbReference type="AlphaFoldDB" id="A0A9X3N078"/>
<reference evidence="3" key="1">
    <citation type="submission" date="2022-10" db="EMBL/GenBank/DDBJ databases">
        <title>The WGS of Solirubrobacter ginsenosidimutans DSM 21036.</title>
        <authorList>
            <person name="Jiang Z."/>
        </authorList>
    </citation>
    <scope>NUCLEOTIDE SEQUENCE</scope>
    <source>
        <strain evidence="3">DSM 21036</strain>
    </source>
</reference>
<keyword evidence="4" id="KW-1185">Reference proteome</keyword>
<gene>
    <name evidence="3" type="ORF">OM076_31845</name>
</gene>
<organism evidence="3 4">
    <name type="scientific">Solirubrobacter ginsenosidimutans</name>
    <dbReference type="NCBI Taxonomy" id="490573"/>
    <lineage>
        <taxon>Bacteria</taxon>
        <taxon>Bacillati</taxon>
        <taxon>Actinomycetota</taxon>
        <taxon>Thermoleophilia</taxon>
        <taxon>Solirubrobacterales</taxon>
        <taxon>Solirubrobacteraceae</taxon>
        <taxon>Solirubrobacter</taxon>
    </lineage>
</organism>
<keyword evidence="1" id="KW-0472">Membrane</keyword>
<comment type="caution">
    <text evidence="3">The sequence shown here is derived from an EMBL/GenBank/DDBJ whole genome shotgun (WGS) entry which is preliminary data.</text>
</comment>
<evidence type="ECO:0000313" key="4">
    <source>
        <dbReference type="Proteomes" id="UP001149140"/>
    </source>
</evidence>
<dbReference type="Proteomes" id="UP001149140">
    <property type="component" value="Unassembled WGS sequence"/>
</dbReference>
<dbReference type="RefSeq" id="WP_270044159.1">
    <property type="nucleotide sequence ID" value="NZ_JAPDOD010000039.1"/>
</dbReference>
<keyword evidence="1" id="KW-0812">Transmembrane</keyword>
<evidence type="ECO:0000313" key="3">
    <source>
        <dbReference type="EMBL" id="MDA0164906.1"/>
    </source>
</evidence>
<sequence length="255" mass="26660">MTVTEDAPVGARHQPRAAPGRSAAWWWLVAACAAILVVVAATLAVWWAASRETRTTSYRVLGDLAGVRLDLGDADVEIDGGATAVEVRRVDRFAYGAPSVERRSVSEDGTLSISSRCPDQVLGSCRASYRLAVPDNVPLDIRTSGGSVNVTGVRASVSISTGAGPITASGFCGFLLRANSDAGDVRALSECSADRLELRSRAGDVRAVVPSGRYQVDAESETGTVRIRGITNAPDAPFQIQALSTSGDVSVEAAR</sequence>